<evidence type="ECO:0000313" key="3">
    <source>
        <dbReference type="Proteomes" id="UP001143370"/>
    </source>
</evidence>
<protein>
    <submittedName>
        <fullName evidence="2">Uncharacterized protein</fullName>
    </submittedName>
</protein>
<evidence type="ECO:0000313" key="2">
    <source>
        <dbReference type="EMBL" id="GLK72113.1"/>
    </source>
</evidence>
<dbReference type="Proteomes" id="UP001143370">
    <property type="component" value="Unassembled WGS sequence"/>
</dbReference>
<dbReference type="RefSeq" id="WP_213369612.1">
    <property type="nucleotide sequence ID" value="NZ_BSFJ01000008.1"/>
</dbReference>
<gene>
    <name evidence="2" type="ORF">GCM10017643_22290</name>
</gene>
<name>A0A9W6JAL2_9HYPH</name>
<dbReference type="InterPro" id="IPR012994">
    <property type="entry name" value="YbgT_YccB"/>
</dbReference>
<reference evidence="2" key="1">
    <citation type="journal article" date="2014" name="Int. J. Syst. Evol. Microbiol.">
        <title>Complete genome sequence of Corynebacterium casei LMG S-19264T (=DSM 44701T), isolated from a smear-ripened cheese.</title>
        <authorList>
            <consortium name="US DOE Joint Genome Institute (JGI-PGF)"/>
            <person name="Walter F."/>
            <person name="Albersmeier A."/>
            <person name="Kalinowski J."/>
            <person name="Ruckert C."/>
        </authorList>
    </citation>
    <scope>NUCLEOTIDE SEQUENCE</scope>
    <source>
        <strain evidence="2">VKM B-2484</strain>
    </source>
</reference>
<dbReference type="AlphaFoldDB" id="A0A9W6JAL2"/>
<feature type="transmembrane region" description="Helical" evidence="1">
    <location>
        <begin position="5"/>
        <end position="23"/>
    </location>
</feature>
<keyword evidence="1" id="KW-0472">Membrane</keyword>
<feature type="transmembrane region" description="Helical" evidence="1">
    <location>
        <begin position="29"/>
        <end position="50"/>
    </location>
</feature>
<organism evidence="2 3">
    <name type="scientific">Ancylobacter dichloromethanicus</name>
    <dbReference type="NCBI Taxonomy" id="518825"/>
    <lineage>
        <taxon>Bacteria</taxon>
        <taxon>Pseudomonadati</taxon>
        <taxon>Pseudomonadota</taxon>
        <taxon>Alphaproteobacteria</taxon>
        <taxon>Hyphomicrobiales</taxon>
        <taxon>Xanthobacteraceae</taxon>
        <taxon>Ancylobacter</taxon>
    </lineage>
</organism>
<dbReference type="EMBL" id="BSFJ01000008">
    <property type="protein sequence ID" value="GLK72113.1"/>
    <property type="molecule type" value="Genomic_DNA"/>
</dbReference>
<evidence type="ECO:0000256" key="1">
    <source>
        <dbReference type="SAM" id="Phobius"/>
    </source>
</evidence>
<keyword evidence="1" id="KW-0812">Transmembrane</keyword>
<dbReference type="Pfam" id="PF08173">
    <property type="entry name" value="YbgT_YccB"/>
    <property type="match status" value="1"/>
</dbReference>
<proteinExistence type="predicted"/>
<sequence>MLLRFIIALVIAGIALLLGVIIGGYGAWYFSWFLGTGFMILVAVSAGVLFEAQEEAARSSADTVSEMARVVSGAPARGTPH</sequence>
<comment type="caution">
    <text evidence="2">The sequence shown here is derived from an EMBL/GenBank/DDBJ whole genome shotgun (WGS) entry which is preliminary data.</text>
</comment>
<accession>A0A9W6JAL2</accession>
<keyword evidence="1" id="KW-1133">Transmembrane helix</keyword>
<reference evidence="2" key="2">
    <citation type="submission" date="2023-01" db="EMBL/GenBank/DDBJ databases">
        <authorList>
            <person name="Sun Q."/>
            <person name="Evtushenko L."/>
        </authorList>
    </citation>
    <scope>NUCLEOTIDE SEQUENCE</scope>
    <source>
        <strain evidence="2">VKM B-2484</strain>
    </source>
</reference>
<keyword evidence="3" id="KW-1185">Reference proteome</keyword>